<comment type="caution">
    <text evidence="1">The sequence shown here is derived from an EMBL/GenBank/DDBJ whole genome shotgun (WGS) entry which is preliminary data.</text>
</comment>
<evidence type="ECO:0000313" key="1">
    <source>
        <dbReference type="EMBL" id="RDH91213.1"/>
    </source>
</evidence>
<dbReference type="Proteomes" id="UP000255508">
    <property type="component" value="Unassembled WGS sequence"/>
</dbReference>
<dbReference type="PANTHER" id="PTHR48100">
    <property type="entry name" value="BROAD-SPECIFICITY PHOSPHATASE YOR283W-RELATED"/>
    <property type="match status" value="1"/>
</dbReference>
<dbReference type="GO" id="GO:0005737">
    <property type="term" value="C:cytoplasm"/>
    <property type="evidence" value="ECO:0007669"/>
    <property type="project" value="TreeGrafter"/>
</dbReference>
<dbReference type="GO" id="GO:0016791">
    <property type="term" value="F:phosphatase activity"/>
    <property type="evidence" value="ECO:0007669"/>
    <property type="project" value="TreeGrafter"/>
</dbReference>
<sequence>MTKPGELQIDLLRHGEAQGGNCLRGRTDDPLTEDGWSQMEQAVGQQQSWNQIISSPARRCADFATSHANQRDIPLGLDSDLWEMDFGNWEGQTISDLIQSEPDTLSRFWQNPMIQIPPGGEPFAEFRQRVLNGWQQLLQKHESGRLLVIAHGGPIRLILAEVLDIPMENLLRLELPHAALSRIRISRDANGTLYPSLVFHNRSRLE</sequence>
<dbReference type="AlphaFoldDB" id="A0A370DZN7"/>
<dbReference type="InterPro" id="IPR013078">
    <property type="entry name" value="His_Pase_superF_clade-1"/>
</dbReference>
<dbReference type="CDD" id="cd07067">
    <property type="entry name" value="HP_PGM_like"/>
    <property type="match status" value="1"/>
</dbReference>
<accession>A0A370DZN7</accession>
<dbReference type="EMBL" id="QFXD01000129">
    <property type="protein sequence ID" value="RDH91213.1"/>
    <property type="molecule type" value="Genomic_DNA"/>
</dbReference>
<name>A0A370DZN7_9GAMM</name>
<dbReference type="PANTHER" id="PTHR48100:SF1">
    <property type="entry name" value="HISTIDINE PHOSPHATASE FAMILY PROTEIN-RELATED"/>
    <property type="match status" value="1"/>
</dbReference>
<dbReference type="InterPro" id="IPR050275">
    <property type="entry name" value="PGM_Phosphatase"/>
</dbReference>
<dbReference type="PIRSF" id="PIRSF000709">
    <property type="entry name" value="6PFK_2-Ptase"/>
    <property type="match status" value="1"/>
</dbReference>
<protein>
    <submittedName>
        <fullName evidence="1">Histidine phosphatase family protein</fullName>
    </submittedName>
</protein>
<dbReference type="InterPro" id="IPR029033">
    <property type="entry name" value="His_PPase_superfam"/>
</dbReference>
<proteinExistence type="predicted"/>
<evidence type="ECO:0000313" key="2">
    <source>
        <dbReference type="Proteomes" id="UP000255508"/>
    </source>
</evidence>
<dbReference type="SMART" id="SM00855">
    <property type="entry name" value="PGAM"/>
    <property type="match status" value="1"/>
</dbReference>
<dbReference type="Gene3D" id="3.40.50.1240">
    <property type="entry name" value="Phosphoglycerate mutase-like"/>
    <property type="match status" value="1"/>
</dbReference>
<dbReference type="SUPFAM" id="SSF53254">
    <property type="entry name" value="Phosphoglycerate mutase-like"/>
    <property type="match status" value="1"/>
</dbReference>
<dbReference type="Pfam" id="PF00300">
    <property type="entry name" value="His_Phos_1"/>
    <property type="match status" value="1"/>
</dbReference>
<reference evidence="1 2" key="1">
    <citation type="journal article" date="2018" name="ISME J.">
        <title>Endosymbiont genomes yield clues of tubeworm success.</title>
        <authorList>
            <person name="Li Y."/>
            <person name="Liles M.R."/>
            <person name="Halanych K.M."/>
        </authorList>
    </citation>
    <scope>NUCLEOTIDE SEQUENCE [LARGE SCALE GENOMIC DNA]</scope>
    <source>
        <strain evidence="1">A1422</strain>
    </source>
</reference>
<organism evidence="1 2">
    <name type="scientific">endosymbiont of Lamellibrachia luymesi</name>
    <dbReference type="NCBI Taxonomy" id="2200907"/>
    <lineage>
        <taxon>Bacteria</taxon>
        <taxon>Pseudomonadati</taxon>
        <taxon>Pseudomonadota</taxon>
        <taxon>Gammaproteobacteria</taxon>
        <taxon>sulfur-oxidizing symbionts</taxon>
    </lineage>
</organism>
<gene>
    <name evidence="1" type="ORF">DIZ79_07010</name>
</gene>